<dbReference type="RefSeq" id="WP_087846193.1">
    <property type="nucleotide sequence ID" value="NZ_FYAK01000011.1"/>
</dbReference>
<feature type="transmembrane region" description="Helical" evidence="1">
    <location>
        <begin position="37"/>
        <end position="56"/>
    </location>
</feature>
<reference evidence="3" key="1">
    <citation type="submission" date="2017-06" db="EMBL/GenBank/DDBJ databases">
        <authorList>
            <person name="Rodrigo-Torres L."/>
            <person name="Arahal R.D."/>
            <person name="Lucena T."/>
        </authorList>
    </citation>
    <scope>NUCLEOTIDE SEQUENCE [LARGE SCALE GENOMIC DNA]</scope>
    <source>
        <strain evidence="3">CECT 9190</strain>
    </source>
</reference>
<accession>A0A1Y6MNL6</accession>
<feature type="transmembrane region" description="Helical" evidence="1">
    <location>
        <begin position="123"/>
        <end position="140"/>
    </location>
</feature>
<dbReference type="InterPro" id="IPR049458">
    <property type="entry name" value="EpsG-like"/>
</dbReference>
<keyword evidence="1" id="KW-0812">Transmembrane</keyword>
<dbReference type="AlphaFoldDB" id="A0A1Y6MNL6"/>
<feature type="transmembrane region" description="Helical" evidence="1">
    <location>
        <begin position="169"/>
        <end position="193"/>
    </location>
</feature>
<name>A0A1Y6MNL6_9GAMM</name>
<keyword evidence="1" id="KW-0472">Membrane</keyword>
<dbReference type="Pfam" id="PF14897">
    <property type="entry name" value="EpsG"/>
    <property type="match status" value="1"/>
</dbReference>
<evidence type="ECO:0000256" key="1">
    <source>
        <dbReference type="SAM" id="Phobius"/>
    </source>
</evidence>
<feature type="transmembrane region" description="Helical" evidence="1">
    <location>
        <begin position="199"/>
        <end position="218"/>
    </location>
</feature>
<feature type="transmembrane region" description="Helical" evidence="1">
    <location>
        <begin position="322"/>
        <end position="342"/>
    </location>
</feature>
<feature type="transmembrane region" description="Helical" evidence="1">
    <location>
        <begin position="239"/>
        <end position="256"/>
    </location>
</feature>
<keyword evidence="1" id="KW-1133">Transmembrane helix</keyword>
<feature type="transmembrane region" description="Helical" evidence="1">
    <location>
        <begin position="98"/>
        <end position="116"/>
    </location>
</feature>
<keyword evidence="3" id="KW-1185">Reference proteome</keyword>
<proteinExistence type="predicted"/>
<sequence>MEIYFIVFFSLVFFSIVFDFKKNEIIETRYFIYSKNFILFIIFISFSLIIGLRYQIGPDWFSYKYYYDLMKTLSFYEVLQMKDFGYQIINYLSYHSDFGMVGVNLTCGIIFSFALLKFSNNQSSTFISLIISFPYLFLVVSMGYSRQAIAISFFLLAIISLSNDNVRGYVLLVLFGSIFHKTAIVMIPLAFIVTERPTYQKVFFCSLFVYFIIYLFMTNTFDAMIYTYIESNRYTSPGALMRVILCVIPSIIFILFKSRFNYTKPIYNLTYLLSISSLLLLFCLVFLPNLSTMIDRFSIYLIPIQILVFANLFNIFEYWDKFFVITLTYLYYFIVLFSWLFFGSHASSWIPYDSYL</sequence>
<feature type="transmembrane region" description="Helical" evidence="1">
    <location>
        <begin position="6"/>
        <end position="25"/>
    </location>
</feature>
<evidence type="ECO:0008006" key="4">
    <source>
        <dbReference type="Google" id="ProtNLM"/>
    </source>
</evidence>
<organism evidence="2 3">
    <name type="scientific">Photobacterium malacitanum</name>
    <dbReference type="NCBI Taxonomy" id="2204294"/>
    <lineage>
        <taxon>Bacteria</taxon>
        <taxon>Pseudomonadati</taxon>
        <taxon>Pseudomonadota</taxon>
        <taxon>Gammaproteobacteria</taxon>
        <taxon>Vibrionales</taxon>
        <taxon>Vibrionaceae</taxon>
        <taxon>Photobacterium</taxon>
    </lineage>
</organism>
<feature type="transmembrane region" description="Helical" evidence="1">
    <location>
        <begin position="268"/>
        <end position="287"/>
    </location>
</feature>
<dbReference type="EMBL" id="FYAK01000011">
    <property type="protein sequence ID" value="SMY38164.1"/>
    <property type="molecule type" value="Genomic_DNA"/>
</dbReference>
<gene>
    <name evidence="2" type="ORF">PMAL9190_03397</name>
</gene>
<dbReference type="Proteomes" id="UP000195963">
    <property type="component" value="Unassembled WGS sequence"/>
</dbReference>
<evidence type="ECO:0000313" key="3">
    <source>
        <dbReference type="Proteomes" id="UP000195963"/>
    </source>
</evidence>
<protein>
    <recommendedName>
        <fullName evidence="4">Transmembrane protein EpsG</fullName>
    </recommendedName>
</protein>
<evidence type="ECO:0000313" key="2">
    <source>
        <dbReference type="EMBL" id="SMY38164.1"/>
    </source>
</evidence>
<feature type="transmembrane region" description="Helical" evidence="1">
    <location>
        <begin position="299"/>
        <end position="316"/>
    </location>
</feature>